<organism evidence="2 3">
    <name type="scientific">Durusdinium trenchii</name>
    <dbReference type="NCBI Taxonomy" id="1381693"/>
    <lineage>
        <taxon>Eukaryota</taxon>
        <taxon>Sar</taxon>
        <taxon>Alveolata</taxon>
        <taxon>Dinophyceae</taxon>
        <taxon>Suessiales</taxon>
        <taxon>Symbiodiniaceae</taxon>
        <taxon>Durusdinium</taxon>
    </lineage>
</organism>
<reference evidence="2 3" key="1">
    <citation type="submission" date="2024-02" db="EMBL/GenBank/DDBJ databases">
        <authorList>
            <person name="Chen Y."/>
            <person name="Shah S."/>
            <person name="Dougan E. K."/>
            <person name="Thang M."/>
            <person name="Chan C."/>
        </authorList>
    </citation>
    <scope>NUCLEOTIDE SEQUENCE [LARGE SCALE GENOMIC DNA]</scope>
</reference>
<accession>A0ABP0NJ03</accession>
<keyword evidence="3" id="KW-1185">Reference proteome</keyword>
<dbReference type="PANTHER" id="PTHR47932:SF44">
    <property type="entry name" value="MIOREX COMPLEX COMPONENT 1"/>
    <property type="match status" value="1"/>
</dbReference>
<evidence type="ECO:0000313" key="2">
    <source>
        <dbReference type="EMBL" id="CAK9062749.1"/>
    </source>
</evidence>
<dbReference type="Gene3D" id="1.25.40.10">
    <property type="entry name" value="Tetratricopeptide repeat domain"/>
    <property type="match status" value="4"/>
</dbReference>
<dbReference type="InterPro" id="IPR002885">
    <property type="entry name" value="PPR_rpt"/>
</dbReference>
<dbReference type="InterPro" id="IPR011990">
    <property type="entry name" value="TPR-like_helical_dom_sf"/>
</dbReference>
<sequence>MENEMRSAANFKSVLNTPSRANNWQNALELCVRGHDEADVITYSEVISKAAWPVSLWVLQLARRALRADVISFTQGIFACKAEQWLQALALFDQIQKVALAPSVVSYGAMLRLRGGTLNWSQALVLVGGMRPQHLQPNVVVCNTTVSACGDCWPEALGLLCELRFRGLQSDLITINAVMNAAEKSEAWAAALTLLQTLEHKPNLITSNSAVSAARAAWPCAGLLFEKGRQNRMQDLISYNATLTGSGAAWAQAFDLLAQLQSMLRATVVSYNATITVCEKAAQWLQALHLLSGLQLKGLESTVVTRSAAISACEKGYEWPQALRLLCTTEEVNNVSYAAAISAMEKEAQWEWALQLLFGMEAQGLALSVVALNASISACANSKQWAEALQLMSEAEGRQMELDLITYNATINACEGREALVLLSDLRGTLQLDVVSYTSALMTSERVDWEATLERLREMKSDGIDPDLTACNAAMSSFAKRRKWPQALKLLQELDAVYLQADDISIATAITSVPWYLAQRLLTTSSPSTLRPACSAAVAAAEQAGQVPCIFS</sequence>
<evidence type="ECO:0000313" key="3">
    <source>
        <dbReference type="Proteomes" id="UP001642484"/>
    </source>
</evidence>
<dbReference type="Proteomes" id="UP001642484">
    <property type="component" value="Unassembled WGS sequence"/>
</dbReference>
<dbReference type="EMBL" id="CAXAMN010021727">
    <property type="protein sequence ID" value="CAK9062749.1"/>
    <property type="molecule type" value="Genomic_DNA"/>
</dbReference>
<name>A0ABP0NJ03_9DINO</name>
<proteinExistence type="predicted"/>
<evidence type="ECO:0008006" key="4">
    <source>
        <dbReference type="Google" id="ProtNLM"/>
    </source>
</evidence>
<dbReference type="Pfam" id="PF13812">
    <property type="entry name" value="PPR_3"/>
    <property type="match status" value="1"/>
</dbReference>
<gene>
    <name evidence="2" type="ORF">CCMP2556_LOCUS30850</name>
</gene>
<comment type="caution">
    <text evidence="2">The sequence shown here is derived from an EMBL/GenBank/DDBJ whole genome shotgun (WGS) entry which is preliminary data.</text>
</comment>
<keyword evidence="1" id="KW-0677">Repeat</keyword>
<evidence type="ECO:0000256" key="1">
    <source>
        <dbReference type="ARBA" id="ARBA00022737"/>
    </source>
</evidence>
<protein>
    <recommendedName>
        <fullName evidence="4">Pentatricopeptide repeat-containing protein, chloroplastic</fullName>
    </recommendedName>
</protein>
<dbReference type="PANTHER" id="PTHR47932">
    <property type="entry name" value="ATPASE EXPRESSION PROTEIN 3"/>
    <property type="match status" value="1"/>
</dbReference>